<organism evidence="12 13">
    <name type="scientific">Desulfitobacterium hafniense (strain Y51)</name>
    <dbReference type="NCBI Taxonomy" id="138119"/>
    <lineage>
        <taxon>Bacteria</taxon>
        <taxon>Bacillati</taxon>
        <taxon>Bacillota</taxon>
        <taxon>Clostridia</taxon>
        <taxon>Eubacteriales</taxon>
        <taxon>Desulfitobacteriaceae</taxon>
        <taxon>Desulfitobacterium</taxon>
    </lineage>
</organism>
<evidence type="ECO:0000259" key="11">
    <source>
        <dbReference type="Pfam" id="PF00122"/>
    </source>
</evidence>
<dbReference type="Gene3D" id="3.40.1110.10">
    <property type="entry name" value="Calcium-transporting ATPase, cytoplasmic domain N"/>
    <property type="match status" value="1"/>
</dbReference>
<dbReference type="SUPFAM" id="SSF81653">
    <property type="entry name" value="Calcium ATPase, transduction domain A"/>
    <property type="match status" value="1"/>
</dbReference>
<keyword evidence="3" id="KW-0104">Cadmium</keyword>
<dbReference type="STRING" id="138119.DSY3476"/>
<evidence type="ECO:0000256" key="9">
    <source>
        <dbReference type="ARBA" id="ARBA00049338"/>
    </source>
</evidence>
<dbReference type="Pfam" id="PF00122">
    <property type="entry name" value="E1-E2_ATPase"/>
    <property type="match status" value="1"/>
</dbReference>
<evidence type="ECO:0000313" key="13">
    <source>
        <dbReference type="Proteomes" id="UP000001946"/>
    </source>
</evidence>
<dbReference type="GO" id="GO:0005886">
    <property type="term" value="C:plasma membrane"/>
    <property type="evidence" value="ECO:0007669"/>
    <property type="project" value="UniProtKB-SubCell"/>
</dbReference>
<evidence type="ECO:0000256" key="5">
    <source>
        <dbReference type="ARBA" id="ARBA00022967"/>
    </source>
</evidence>
<dbReference type="PRINTS" id="PR00119">
    <property type="entry name" value="CATATPASE"/>
</dbReference>
<gene>
    <name evidence="12" type="ordered locus">DSY3476</name>
</gene>
<keyword evidence="10" id="KW-0067">ATP-binding</keyword>
<dbReference type="GO" id="GO:0005524">
    <property type="term" value="F:ATP binding"/>
    <property type="evidence" value="ECO:0007669"/>
    <property type="project" value="UniProtKB-UniRule"/>
</dbReference>
<dbReference type="InterPro" id="IPR023299">
    <property type="entry name" value="ATPase_P-typ_cyto_dom_N"/>
</dbReference>
<dbReference type="SFLD" id="SFLDS00003">
    <property type="entry name" value="Haloacid_Dehalogenase"/>
    <property type="match status" value="1"/>
</dbReference>
<comment type="subcellular location">
    <subcellularLocation>
        <location evidence="10">Cell membrane</location>
    </subcellularLocation>
    <subcellularLocation>
        <location evidence="1">Membrane</location>
        <topology evidence="1">Multi-pass membrane protein</topology>
    </subcellularLocation>
</comment>
<keyword evidence="6" id="KW-1133">Transmembrane helix</keyword>
<reference evidence="12 13" key="1">
    <citation type="journal article" date="2006" name="J. Bacteriol.">
        <title>Complete genome sequence of the dehalorespiring bacterium Desulfitobacterium hafniense Y51 and comparison with Dehalococcoides ethenogenes 195.</title>
        <authorList>
            <person name="Nonaka H."/>
            <person name="Keresztes G."/>
            <person name="Shinoda Y."/>
            <person name="Ikenaga Y."/>
            <person name="Abe M."/>
            <person name="Naito K."/>
            <person name="Inatomi K."/>
            <person name="Furukawa K."/>
            <person name="Inui M."/>
            <person name="Yukawa H."/>
        </authorList>
    </citation>
    <scope>NUCLEOTIDE SEQUENCE [LARGE SCALE GENOMIC DNA]</scope>
    <source>
        <strain evidence="12 13">Y51</strain>
    </source>
</reference>
<proteinExistence type="inferred from homology"/>
<dbReference type="SFLD" id="SFLDG00002">
    <property type="entry name" value="C1.7:_P-type_atpase_like"/>
    <property type="match status" value="1"/>
</dbReference>
<dbReference type="HOGENOM" id="CLU_001771_6_3_9"/>
<evidence type="ECO:0000256" key="1">
    <source>
        <dbReference type="ARBA" id="ARBA00004141"/>
    </source>
</evidence>
<dbReference type="InterPro" id="IPR051014">
    <property type="entry name" value="Cation_Transport_ATPase_IB"/>
</dbReference>
<dbReference type="Gene3D" id="3.40.50.1000">
    <property type="entry name" value="HAD superfamily/HAD-like"/>
    <property type="match status" value="1"/>
</dbReference>
<comment type="similarity">
    <text evidence="2 10">Belongs to the cation transport ATPase (P-type) (TC 3.A.3) family. Type IB subfamily.</text>
</comment>
<dbReference type="PROSITE" id="PS01229">
    <property type="entry name" value="COF_2"/>
    <property type="match status" value="1"/>
</dbReference>
<evidence type="ECO:0000256" key="3">
    <source>
        <dbReference type="ARBA" id="ARBA00022539"/>
    </source>
</evidence>
<dbReference type="PROSITE" id="PS00154">
    <property type="entry name" value="ATPASE_E1_E2"/>
    <property type="match status" value="1"/>
</dbReference>
<dbReference type="GO" id="GO:0046872">
    <property type="term" value="F:metal ion binding"/>
    <property type="evidence" value="ECO:0007669"/>
    <property type="project" value="UniProtKB-KW"/>
</dbReference>
<dbReference type="GO" id="GO:0008551">
    <property type="term" value="F:P-type cadmium transporter activity"/>
    <property type="evidence" value="ECO:0007669"/>
    <property type="project" value="UniProtKB-EC"/>
</dbReference>
<evidence type="ECO:0000256" key="6">
    <source>
        <dbReference type="ARBA" id="ARBA00022989"/>
    </source>
</evidence>
<dbReference type="KEGG" id="dsy:DSY3476"/>
<evidence type="ECO:0000313" key="12">
    <source>
        <dbReference type="EMBL" id="BAE85265.1"/>
    </source>
</evidence>
<dbReference type="AlphaFoldDB" id="Q24RS7"/>
<keyword evidence="4" id="KW-0812">Transmembrane</keyword>
<dbReference type="InterPro" id="IPR059000">
    <property type="entry name" value="ATPase_P-type_domA"/>
</dbReference>
<dbReference type="InterPro" id="IPR001757">
    <property type="entry name" value="P_typ_ATPase"/>
</dbReference>
<dbReference type="eggNOG" id="COG2217">
    <property type="taxonomic scope" value="Bacteria"/>
</dbReference>
<keyword evidence="10" id="KW-0547">Nucleotide-binding</keyword>
<dbReference type="EMBL" id="AP008230">
    <property type="protein sequence ID" value="BAE85265.1"/>
    <property type="molecule type" value="Genomic_DNA"/>
</dbReference>
<dbReference type="PANTHER" id="PTHR48085:SF5">
    <property type="entry name" value="CADMIUM_ZINC-TRANSPORTING ATPASE HMA4-RELATED"/>
    <property type="match status" value="1"/>
</dbReference>
<dbReference type="PANTHER" id="PTHR48085">
    <property type="entry name" value="CADMIUM/ZINC-TRANSPORTING ATPASE HMA2-RELATED"/>
    <property type="match status" value="1"/>
</dbReference>
<dbReference type="InterPro" id="IPR044492">
    <property type="entry name" value="P_typ_ATPase_HD_dom"/>
</dbReference>
<name>Q24RS7_DESHY</name>
<keyword evidence="10" id="KW-0479">Metal-binding</keyword>
<dbReference type="InterPro" id="IPR008250">
    <property type="entry name" value="ATPase_P-typ_transduc_dom_A_sf"/>
</dbReference>
<dbReference type="SFLD" id="SFLDF00027">
    <property type="entry name" value="p-type_atpase"/>
    <property type="match status" value="1"/>
</dbReference>
<keyword evidence="13" id="KW-1185">Reference proteome</keyword>
<dbReference type="PRINTS" id="PR00120">
    <property type="entry name" value="HATPASE"/>
</dbReference>
<evidence type="ECO:0000256" key="7">
    <source>
        <dbReference type="ARBA" id="ARBA00023136"/>
    </source>
</evidence>
<dbReference type="NCBIfam" id="TIGR01525">
    <property type="entry name" value="ATPase-IB_hvy"/>
    <property type="match status" value="1"/>
</dbReference>
<dbReference type="InterPro" id="IPR023214">
    <property type="entry name" value="HAD_sf"/>
</dbReference>
<keyword evidence="7" id="KW-0472">Membrane</keyword>
<dbReference type="NCBIfam" id="TIGR01494">
    <property type="entry name" value="ATPase_P-type"/>
    <property type="match status" value="1"/>
</dbReference>
<accession>Q24RS7</accession>
<dbReference type="InterPro" id="IPR018303">
    <property type="entry name" value="ATPase_P-typ_P_site"/>
</dbReference>
<dbReference type="SUPFAM" id="SSF56784">
    <property type="entry name" value="HAD-like"/>
    <property type="match status" value="1"/>
</dbReference>
<evidence type="ECO:0000256" key="8">
    <source>
        <dbReference type="ARBA" id="ARBA00039103"/>
    </source>
</evidence>
<evidence type="ECO:0000256" key="2">
    <source>
        <dbReference type="ARBA" id="ARBA00006024"/>
    </source>
</evidence>
<dbReference type="InterPro" id="IPR027256">
    <property type="entry name" value="P-typ_ATPase_IB"/>
</dbReference>
<dbReference type="Pfam" id="PF00702">
    <property type="entry name" value="Hydrolase"/>
    <property type="match status" value="1"/>
</dbReference>
<sequence length="698" mass="76079">MPDMNYTISHDIPGRIRFKFPGGGFSQEETAALCHSLAKNSFIHKIQPYRLSGGLAVNYEEGCREEVIEAVAGLKRAELKDYELPVGEVPYNAYTDQYLNQLVYMIGKRVLTKLYMPSGLKAFWMMKGALPYVLKAVKRLWSREKLNVDVLDAAAISVSILKRDYDTSGSVMFFLSVGNLLEEWTHKKSRDDLAKGLALRVNSAWVRRNGQESLANLKDIAIGEQVVARMGSYIPVDGVVLQGEAMVNQSTMTGESLVQRRIPGDTVYAGTVIEEGELLIGVTALESETKLNQIIKLIDESEGLKAAVQSKIENMADAIVPYSFLIAGGVYLATRSVALASAALMVDYSCALKMTTPIAILTAMREGTQHGFVIKGGKFLEEAALVDTIVFDKTGTLTEAKPYVVDVIGFGGYRRDRVLRLAACLEEHFPHSVAAAVVAKANEKNLKHREMHANVEYIVAHGIASYVEDKRVVIGSGHFVFEDEKVEVTAAEQEVIDKKAEAYSLLFLAVGGRLAGMLCIEDPIRPEAAGIVGELKALGIHHIALLTGDSEKAAQAIARRIDADDYRSQVLPAEKADYINSLRRQGRRVMMLGDGINDSPALSSANVGIAMKNGADIARDIADVVLTQGNLKSIVALRRLSSLLIRRIENNFRFTVGFNSGLLTLGVLGIISPGSSALLHNLSTVATGVSSMRNYLPE</sequence>
<feature type="domain" description="P-type ATPase A" evidence="11">
    <location>
        <begin position="201"/>
        <end position="298"/>
    </location>
</feature>
<dbReference type="InterPro" id="IPR036412">
    <property type="entry name" value="HAD-like_sf"/>
</dbReference>
<dbReference type="Proteomes" id="UP000001946">
    <property type="component" value="Chromosome"/>
</dbReference>
<dbReference type="Gene3D" id="2.70.150.10">
    <property type="entry name" value="Calcium-transporting ATPase, cytoplasmic transduction domain A"/>
    <property type="match status" value="1"/>
</dbReference>
<dbReference type="EC" id="7.2.2.21" evidence="8"/>
<keyword evidence="5" id="KW-1278">Translocase</keyword>
<evidence type="ECO:0000256" key="10">
    <source>
        <dbReference type="RuleBase" id="RU362081"/>
    </source>
</evidence>
<comment type="catalytic activity">
    <reaction evidence="9">
        <text>Cd(2+)(in) + ATP + H2O = Cd(2+)(out) + ADP + phosphate + H(+)</text>
        <dbReference type="Rhea" id="RHEA:12132"/>
        <dbReference type="ChEBI" id="CHEBI:15377"/>
        <dbReference type="ChEBI" id="CHEBI:15378"/>
        <dbReference type="ChEBI" id="CHEBI:30616"/>
        <dbReference type="ChEBI" id="CHEBI:43474"/>
        <dbReference type="ChEBI" id="CHEBI:48775"/>
        <dbReference type="ChEBI" id="CHEBI:456216"/>
        <dbReference type="EC" id="7.2.2.21"/>
    </reaction>
</comment>
<protein>
    <recommendedName>
        <fullName evidence="8">Cd(2+)-exporting ATPase</fullName>
        <ecNumber evidence="8">7.2.2.21</ecNumber>
    </recommendedName>
</protein>
<evidence type="ECO:0000256" key="4">
    <source>
        <dbReference type="ARBA" id="ARBA00022692"/>
    </source>
</evidence>
<keyword evidence="10" id="KW-1003">Cell membrane</keyword>
<dbReference type="GO" id="GO:0016887">
    <property type="term" value="F:ATP hydrolysis activity"/>
    <property type="evidence" value="ECO:0007669"/>
    <property type="project" value="InterPro"/>
</dbReference>